<dbReference type="PROSITE" id="PS51724">
    <property type="entry name" value="SPOR"/>
    <property type="match status" value="1"/>
</dbReference>
<reference evidence="2 3" key="1">
    <citation type="submission" date="2015-01" db="EMBL/GenBank/DDBJ databases">
        <title>Vibrio sp. C94 JCM 19241 whole genome shotgun sequence.</title>
        <authorList>
            <person name="Sawabe T."/>
            <person name="Meirelles P."/>
            <person name="Feng G."/>
            <person name="Sayaka M."/>
            <person name="Hattori M."/>
            <person name="Ohkuma M."/>
        </authorList>
    </citation>
    <scope>NUCLEOTIDE SEQUENCE [LARGE SCALE GENOMIC DNA]</scope>
    <source>
        <strain evidence="3">JCM 19241</strain>
    </source>
</reference>
<organism evidence="2 3">
    <name type="scientific">Vibrio ishigakensis</name>
    <dbReference type="NCBI Taxonomy" id="1481914"/>
    <lineage>
        <taxon>Bacteria</taxon>
        <taxon>Pseudomonadati</taxon>
        <taxon>Pseudomonadota</taxon>
        <taxon>Gammaproteobacteria</taxon>
        <taxon>Vibrionales</taxon>
        <taxon>Vibrionaceae</taxon>
        <taxon>Vibrio</taxon>
    </lineage>
</organism>
<reference evidence="2 3" key="2">
    <citation type="submission" date="2015-01" db="EMBL/GenBank/DDBJ databases">
        <authorList>
            <consortium name="NBRP consortium"/>
            <person name="Sawabe T."/>
            <person name="Meirelles P."/>
            <person name="Feng G."/>
            <person name="Sayaka M."/>
            <person name="Hattori M."/>
            <person name="Ohkuma M."/>
        </authorList>
    </citation>
    <scope>NUCLEOTIDE SEQUENCE [LARGE SCALE GENOMIC DNA]</scope>
    <source>
        <strain evidence="3">JCM 19241</strain>
    </source>
</reference>
<dbReference type="InterPro" id="IPR036680">
    <property type="entry name" value="SPOR-like_sf"/>
</dbReference>
<feature type="domain" description="SPOR" evidence="1">
    <location>
        <begin position="1"/>
        <end position="51"/>
    </location>
</feature>
<accession>A0A0B8QXB6</accession>
<dbReference type="InterPro" id="IPR007730">
    <property type="entry name" value="SPOR-like_dom"/>
</dbReference>
<name>A0A0B8QXB6_9VIBR</name>
<protein>
    <recommendedName>
        <fullName evidence="1">SPOR domain-containing protein</fullName>
    </recommendedName>
</protein>
<dbReference type="GO" id="GO:0042834">
    <property type="term" value="F:peptidoglycan binding"/>
    <property type="evidence" value="ECO:0007669"/>
    <property type="project" value="InterPro"/>
</dbReference>
<dbReference type="AlphaFoldDB" id="A0A0B8QXB6"/>
<sequence length="54" mass="6172">MTKDYQQPSFVESKDKTNRIFVGPISEANTAQDVLKKLKQDGFTSAFIKKHKVQ</sequence>
<comment type="caution">
    <text evidence="2">The sequence shown here is derived from an EMBL/GenBank/DDBJ whole genome shotgun (WGS) entry which is preliminary data.</text>
</comment>
<evidence type="ECO:0000259" key="1">
    <source>
        <dbReference type="PROSITE" id="PS51724"/>
    </source>
</evidence>
<dbReference type="Gene3D" id="3.30.70.1070">
    <property type="entry name" value="Sporulation related repeat"/>
    <property type="match status" value="1"/>
</dbReference>
<dbReference type="Proteomes" id="UP000031666">
    <property type="component" value="Unassembled WGS sequence"/>
</dbReference>
<evidence type="ECO:0000313" key="2">
    <source>
        <dbReference type="EMBL" id="GAM78724.1"/>
    </source>
</evidence>
<dbReference type="Pfam" id="PF05036">
    <property type="entry name" value="SPOR"/>
    <property type="match status" value="1"/>
</dbReference>
<gene>
    <name evidence="2" type="ORF">JCM19241_38</name>
</gene>
<proteinExistence type="predicted"/>
<dbReference type="EMBL" id="BBSC01000017">
    <property type="protein sequence ID" value="GAM78724.1"/>
    <property type="molecule type" value="Genomic_DNA"/>
</dbReference>
<evidence type="ECO:0000313" key="3">
    <source>
        <dbReference type="Proteomes" id="UP000031666"/>
    </source>
</evidence>
<dbReference type="SUPFAM" id="SSF110997">
    <property type="entry name" value="Sporulation related repeat"/>
    <property type="match status" value="1"/>
</dbReference>
<dbReference type="STRING" id="1481914.JCM19241_38"/>